<keyword evidence="18" id="KW-1185">Reference proteome</keyword>
<feature type="binding site" evidence="11">
    <location>
        <begin position="16"/>
        <end position="19"/>
    </location>
    <ligand>
        <name>5-methyltetrahydropteroyltri-L-glutamate</name>
        <dbReference type="ChEBI" id="CHEBI:58207"/>
    </ligand>
</feature>
<dbReference type="InterPro" id="IPR013215">
    <property type="entry name" value="Cbl-indep_Met_Synth_N"/>
</dbReference>
<dbReference type="EMBL" id="JAJNNZ010000001">
    <property type="protein sequence ID" value="MCJ2375330.1"/>
    <property type="molecule type" value="Genomic_DNA"/>
</dbReference>
<dbReference type="NCBIfam" id="TIGR01371">
    <property type="entry name" value="met_syn_B12ind"/>
    <property type="match status" value="1"/>
</dbReference>
<comment type="similarity">
    <text evidence="3 11">Belongs to the vitamin-B12 independent methionine synthase family.</text>
</comment>
<protein>
    <recommendedName>
        <fullName evidence="11">5-methyltetrahydropteroyltriglutamate--homocysteine methyltransferase</fullName>
        <ecNumber evidence="11">2.1.1.14</ecNumber>
    </recommendedName>
    <alternativeName>
        <fullName evidence="11">Cobalamin-independent methionine synthase</fullName>
    </alternativeName>
    <alternativeName>
        <fullName evidence="11">Methionine synthase, vitamin-B12 independent isozyme</fullName>
    </alternativeName>
</protein>
<dbReference type="RefSeq" id="WP_244354233.1">
    <property type="nucleotide sequence ID" value="NZ_JAJNNZ010000001.1"/>
</dbReference>
<evidence type="ECO:0000259" key="16">
    <source>
        <dbReference type="Pfam" id="PF08267"/>
    </source>
</evidence>
<feature type="binding site" evidence="11 12">
    <location>
        <begin position="519"/>
        <end position="520"/>
    </location>
    <ligand>
        <name>5-methyltetrahydropteroyltri-L-glutamate</name>
        <dbReference type="ChEBI" id="CHEBI:58207"/>
    </ligand>
</feature>
<evidence type="ECO:0000313" key="17">
    <source>
        <dbReference type="EMBL" id="MCJ2375330.1"/>
    </source>
</evidence>
<comment type="cofactor">
    <cofactor evidence="11">
        <name>Zn(2+)</name>
        <dbReference type="ChEBI" id="CHEBI:29105"/>
    </cofactor>
    <text evidence="11">Binds 1 zinc ion per subunit.</text>
</comment>
<feature type="active site" description="Proton donor" evidence="11 14">
    <location>
        <position position="698"/>
    </location>
</feature>
<proteinExistence type="inferred from homology"/>
<dbReference type="InterPro" id="IPR038071">
    <property type="entry name" value="UROD/MetE-like_sf"/>
</dbReference>
<keyword evidence="8 11" id="KW-0677">Repeat</keyword>
<feature type="binding site" evidence="13">
    <location>
        <position position="647"/>
    </location>
    <ligand>
        <name>Zn(2+)</name>
        <dbReference type="ChEBI" id="CHEBI:29105"/>
        <label>1</label>
        <note>catalytic</note>
    </ligand>
</feature>
<comment type="pathway">
    <text evidence="2 11">Amino-acid biosynthesis; L-methionine biosynthesis via de novo pathway; L-methionine from L-homocysteine (MetE route): step 1/1.</text>
</comment>
<name>A0A9X1WB37_9VIBR</name>
<evidence type="ECO:0000256" key="3">
    <source>
        <dbReference type="ARBA" id="ARBA00009553"/>
    </source>
</evidence>
<evidence type="ECO:0000256" key="11">
    <source>
        <dbReference type="HAMAP-Rule" id="MF_00172"/>
    </source>
</evidence>
<evidence type="ECO:0000256" key="7">
    <source>
        <dbReference type="ARBA" id="ARBA00022723"/>
    </source>
</evidence>
<evidence type="ECO:0000256" key="4">
    <source>
        <dbReference type="ARBA" id="ARBA00022603"/>
    </source>
</evidence>
<dbReference type="NCBIfam" id="NF003556">
    <property type="entry name" value="PRK05222.1"/>
    <property type="match status" value="1"/>
</dbReference>
<evidence type="ECO:0000256" key="5">
    <source>
        <dbReference type="ARBA" id="ARBA00022605"/>
    </source>
</evidence>
<reference evidence="17" key="1">
    <citation type="submission" date="2021-11" db="EMBL/GenBank/DDBJ databases">
        <title>Vibrio ZSDE26 sp. nov. and Vibrio ZSDZ34 sp. nov., isolated from coastal seawater in Qingdao.</title>
        <authorList>
            <person name="Zhang P."/>
        </authorList>
    </citation>
    <scope>NUCLEOTIDE SEQUENCE</scope>
    <source>
        <strain evidence="17">ZSDZ34</strain>
    </source>
</reference>
<evidence type="ECO:0000256" key="8">
    <source>
        <dbReference type="ARBA" id="ARBA00022737"/>
    </source>
</evidence>
<feature type="binding site" evidence="11">
    <location>
        <position position="669"/>
    </location>
    <ligand>
        <name>Zn(2+)</name>
        <dbReference type="ChEBI" id="CHEBI:29105"/>
        <note>catalytic</note>
    </ligand>
</feature>
<keyword evidence="10 11" id="KW-0486">Methionine biosynthesis</keyword>
<dbReference type="Proteomes" id="UP001139488">
    <property type="component" value="Unassembled WGS sequence"/>
</dbReference>
<comment type="cofactor">
    <cofactor evidence="13">
        <name>Zn(2+)</name>
        <dbReference type="ChEBI" id="CHEBI:29105"/>
    </cofactor>
    <text evidence="13">Binds 2 Zn(2+) ions per subunit.</text>
</comment>
<feature type="binding site" evidence="12">
    <location>
        <position position="122"/>
    </location>
    <ligand>
        <name>5-methyltetrahydropteroyltri-L-glutamate</name>
        <dbReference type="ChEBI" id="CHEBI:58207"/>
    </ligand>
</feature>
<feature type="binding site" evidence="11">
    <location>
        <position position="647"/>
    </location>
    <ligand>
        <name>Zn(2+)</name>
        <dbReference type="ChEBI" id="CHEBI:29105"/>
        <note>catalytic</note>
    </ligand>
</feature>
<dbReference type="EC" id="2.1.1.14" evidence="11"/>
<dbReference type="GO" id="GO:0071265">
    <property type="term" value="P:L-methionine biosynthetic process"/>
    <property type="evidence" value="ECO:0007669"/>
    <property type="project" value="UniProtKB-ARBA"/>
</dbReference>
<comment type="function">
    <text evidence="1 11">Catalyzes the transfer of a methyl group from 5-methyltetrahydrofolate to homocysteine resulting in methionine formation.</text>
</comment>
<evidence type="ECO:0000256" key="1">
    <source>
        <dbReference type="ARBA" id="ARBA00002777"/>
    </source>
</evidence>
<feature type="binding site" evidence="12">
    <location>
        <position position="19"/>
    </location>
    <ligand>
        <name>5-methyltetrahydropteroyltri-L-glutamate</name>
        <dbReference type="ChEBI" id="CHEBI:58207"/>
    </ligand>
</feature>
<dbReference type="Gene3D" id="3.20.20.210">
    <property type="match status" value="2"/>
</dbReference>
<feature type="binding site" evidence="11">
    <location>
        <position position="730"/>
    </location>
    <ligand>
        <name>Zn(2+)</name>
        <dbReference type="ChEBI" id="CHEBI:29105"/>
        <note>catalytic</note>
    </ligand>
</feature>
<keyword evidence="7 11" id="KW-0479">Metal-binding</keyword>
<feature type="binding site" evidence="11">
    <location>
        <position position="488"/>
    </location>
    <ligand>
        <name>L-homocysteine</name>
        <dbReference type="ChEBI" id="CHEBI:58199"/>
    </ligand>
</feature>
<gene>
    <name evidence="11 17" type="primary">metE</name>
    <name evidence="17" type="ORF">LNL84_00620</name>
</gene>
<evidence type="ECO:0000256" key="12">
    <source>
        <dbReference type="PIRSR" id="PIRSR000382-1"/>
    </source>
</evidence>
<feature type="binding site" evidence="11">
    <location>
        <position position="609"/>
    </location>
    <ligand>
        <name>5-methyltetrahydropteroyltri-L-glutamate</name>
        <dbReference type="ChEBI" id="CHEBI:58207"/>
    </ligand>
</feature>
<feature type="binding site" evidence="13">
    <location>
        <position position="669"/>
    </location>
    <ligand>
        <name>Zn(2+)</name>
        <dbReference type="ChEBI" id="CHEBI:29105"/>
        <label>1</label>
        <note>catalytic</note>
    </ligand>
</feature>
<keyword evidence="6 11" id="KW-0808">Transferase</keyword>
<feature type="binding site" evidence="11 12">
    <location>
        <position position="603"/>
    </location>
    <ligand>
        <name>L-methionine</name>
        <dbReference type="ChEBI" id="CHEBI:57844"/>
    </ligand>
</feature>
<feature type="binding site" evidence="11 12">
    <location>
        <position position="603"/>
    </location>
    <ligand>
        <name>L-homocysteine</name>
        <dbReference type="ChEBI" id="CHEBI:58199"/>
    </ligand>
</feature>
<feature type="domain" description="Cobalamin-independent methionine synthase MetE C-terminal/archaeal" evidence="15">
    <location>
        <begin position="430"/>
        <end position="752"/>
    </location>
</feature>
<feature type="binding site" evidence="11">
    <location>
        <position position="645"/>
    </location>
    <ligand>
        <name>Zn(2+)</name>
        <dbReference type="ChEBI" id="CHEBI:29105"/>
        <note>catalytic</note>
    </ligand>
</feature>
<dbReference type="GO" id="GO:0008270">
    <property type="term" value="F:zinc ion binding"/>
    <property type="evidence" value="ECO:0007669"/>
    <property type="project" value="InterPro"/>
</dbReference>
<feature type="binding site" evidence="11">
    <location>
        <position position="117"/>
    </location>
    <ligand>
        <name>5-methyltetrahydropteroyltri-L-glutamate</name>
        <dbReference type="ChEBI" id="CHEBI:58207"/>
    </ligand>
</feature>
<evidence type="ECO:0000256" key="6">
    <source>
        <dbReference type="ARBA" id="ARBA00022679"/>
    </source>
</evidence>
<dbReference type="HAMAP" id="MF_00172">
    <property type="entry name" value="Meth_synth"/>
    <property type="match status" value="1"/>
</dbReference>
<dbReference type="InterPro" id="IPR006276">
    <property type="entry name" value="Cobalamin-indep_Met_synthase"/>
</dbReference>
<keyword evidence="4 11" id="KW-0489">Methyltransferase</keyword>
<evidence type="ECO:0000256" key="13">
    <source>
        <dbReference type="PIRSR" id="PIRSR000382-2"/>
    </source>
</evidence>
<evidence type="ECO:0000256" key="10">
    <source>
        <dbReference type="ARBA" id="ARBA00023167"/>
    </source>
</evidence>
<feature type="binding site" evidence="11 12">
    <location>
        <begin position="435"/>
        <end position="437"/>
    </location>
    <ligand>
        <name>L-methionine</name>
        <dbReference type="ChEBI" id="CHEBI:57844"/>
    </ligand>
</feature>
<feature type="binding site" evidence="11 12">
    <location>
        <begin position="435"/>
        <end position="437"/>
    </location>
    <ligand>
        <name>L-homocysteine</name>
        <dbReference type="ChEBI" id="CHEBI:58199"/>
    </ligand>
</feature>
<feature type="domain" description="Cobalamin-independent methionine synthase MetE N-terminal" evidence="16">
    <location>
        <begin position="4"/>
        <end position="314"/>
    </location>
</feature>
<sequence>MTTSHILGYPRIGEQREMKFALEGYWRNELDQKTLKKVGKEIRHQGWSLQEDQGLTYTTAGDFAWYDHVLGTSLLLGHVPKRHQKGHPDLDTLFRIGRGQSQQGCDCVGQAASDMTKWFNTNYHYIVPEFSKDDKFEVSWNQLFEEVSEAQAGGYSVKPVLLGPISYLYLGKEVEEGFDRLSLLPRLLTAYQAILSKFEKLGVEWVQIDEPILALDLAPRWLESFRLAYQIIRSDVKVLLTTYFDSITDSLATITQLDVDGLHIDLCAAPDQLNDVVTALPSHWVLSAGMINGRNVWRSDLDGCLQRLQPVKAQLGERLWIGSSCSLLHSPVNLESETQLPPETQQWFAFAKQKVEEVKWLALALDGDEAALEYCQNYSHPIRARKHSSWVNKPQVKARIDSITNHCDKRSAGYNERAHHQKEVLKLPLLPTTTIGSFPQTGEVRQTRAAFKQGRLSQLQYERSIQSFIQDSVRRQEEIGLDVFVHGEAERNDMVEYFAEQLSGFQTTQFGWVQSYGSRCVKPAIVVADIERKKPMTVGWSQYAQSLTVKPMKGMLTGPVTILCWTFPREDITREDIANQLAFALKDEVKDLQQAGINIIQIDEPAIREGLPLKTSAHQEYLNWATKAFRISASSAKPETQIHTHMCYSEFNEIIDSVAALDADVITIETSRSNMDLLKAFEDFNYPNEIGPGVYDIHSPNVPSVEWIEKLLSVAAEKVPPERLWVNPDCGLKTRGWKETEQALKNMVEAAQSLRTRWS</sequence>
<dbReference type="GO" id="GO:0003871">
    <property type="term" value="F:5-methyltetrahydropteroyltriglutamate-homocysteine S-methyltransferase activity"/>
    <property type="evidence" value="ECO:0007669"/>
    <property type="project" value="UniProtKB-UniRule"/>
</dbReference>
<dbReference type="CDD" id="cd03311">
    <property type="entry name" value="CIMS_C_terminal_like"/>
    <property type="match status" value="1"/>
</dbReference>
<feature type="binding site" evidence="13">
    <location>
        <position position="645"/>
    </location>
    <ligand>
        <name>Zn(2+)</name>
        <dbReference type="ChEBI" id="CHEBI:29105"/>
        <label>1</label>
        <note>catalytic</note>
    </ligand>
</feature>
<evidence type="ECO:0000256" key="14">
    <source>
        <dbReference type="PIRSR" id="PIRSR000382-3"/>
    </source>
</evidence>
<comment type="catalytic activity">
    <reaction evidence="11">
        <text>5-methyltetrahydropteroyltri-L-glutamate + L-homocysteine = tetrahydropteroyltri-L-glutamate + L-methionine</text>
        <dbReference type="Rhea" id="RHEA:21196"/>
        <dbReference type="ChEBI" id="CHEBI:57844"/>
        <dbReference type="ChEBI" id="CHEBI:58140"/>
        <dbReference type="ChEBI" id="CHEBI:58199"/>
        <dbReference type="ChEBI" id="CHEBI:58207"/>
        <dbReference type="EC" id="2.1.1.14"/>
    </reaction>
</comment>
<evidence type="ECO:0000313" key="18">
    <source>
        <dbReference type="Proteomes" id="UP001139488"/>
    </source>
</evidence>
<dbReference type="PANTHER" id="PTHR30519">
    <property type="entry name" value="5-METHYLTETRAHYDROPTEROYLTRIGLUTAMATE--HOMOCYSTEINE METHYLTRANSFERASE"/>
    <property type="match status" value="1"/>
</dbReference>
<keyword evidence="9 11" id="KW-0862">Zinc</keyword>
<evidence type="ECO:0000259" key="15">
    <source>
        <dbReference type="Pfam" id="PF01717"/>
    </source>
</evidence>
<dbReference type="SUPFAM" id="SSF51726">
    <property type="entry name" value="UROD/MetE-like"/>
    <property type="match status" value="2"/>
</dbReference>
<dbReference type="FunFam" id="3.20.20.210:FF:000003">
    <property type="entry name" value="5-methyltetrahydropteroyltriglutamate--homocysteine methyltransferase"/>
    <property type="match status" value="1"/>
</dbReference>
<comment type="caution">
    <text evidence="17">The sequence shown here is derived from an EMBL/GenBank/DDBJ whole genome shotgun (WGS) entry which is preliminary data.</text>
</comment>
<evidence type="ECO:0000256" key="2">
    <source>
        <dbReference type="ARBA" id="ARBA00004681"/>
    </source>
</evidence>
<dbReference type="FunFam" id="3.20.20.210:FF:000002">
    <property type="entry name" value="5-methyltetrahydropteroyltriglutamate--homocysteine methyltransferase"/>
    <property type="match status" value="1"/>
</dbReference>
<dbReference type="Pfam" id="PF08267">
    <property type="entry name" value="Meth_synt_1"/>
    <property type="match status" value="1"/>
</dbReference>
<dbReference type="Pfam" id="PF01717">
    <property type="entry name" value="Meth_synt_2"/>
    <property type="match status" value="1"/>
</dbReference>
<evidence type="ECO:0000256" key="9">
    <source>
        <dbReference type="ARBA" id="ARBA00022833"/>
    </source>
</evidence>
<dbReference type="InterPro" id="IPR002629">
    <property type="entry name" value="Met_Synth_C/arc"/>
</dbReference>
<dbReference type="PIRSF" id="PIRSF000382">
    <property type="entry name" value="MeTrfase_B12_ind"/>
    <property type="match status" value="1"/>
</dbReference>
<feature type="binding site" evidence="11 12">
    <location>
        <position position="488"/>
    </location>
    <ligand>
        <name>L-methionine</name>
        <dbReference type="ChEBI" id="CHEBI:57844"/>
    </ligand>
</feature>
<keyword evidence="5 11" id="KW-0028">Amino-acid biosynthesis</keyword>
<feature type="binding site" evidence="11 12">
    <location>
        <position position="565"/>
    </location>
    <ligand>
        <name>5-methyltetrahydropteroyltri-L-glutamate</name>
        <dbReference type="ChEBI" id="CHEBI:58207"/>
    </ligand>
</feature>
<accession>A0A9X1WB37</accession>
<dbReference type="GO" id="GO:0032259">
    <property type="term" value="P:methylation"/>
    <property type="evidence" value="ECO:0007669"/>
    <property type="project" value="UniProtKB-KW"/>
</dbReference>
<feature type="binding site" evidence="13">
    <location>
        <position position="730"/>
    </location>
    <ligand>
        <name>Zn(2+)</name>
        <dbReference type="ChEBI" id="CHEBI:29105"/>
        <label>1</label>
        <note>catalytic</note>
    </ligand>
</feature>
<dbReference type="AlphaFoldDB" id="A0A9X1WB37"/>
<dbReference type="CDD" id="cd03312">
    <property type="entry name" value="CIMS_N_terminal_like"/>
    <property type="match status" value="1"/>
</dbReference>
<organism evidence="17 18">
    <name type="scientific">Vibrio gelatinilyticus</name>
    <dbReference type="NCBI Taxonomy" id="2893468"/>
    <lineage>
        <taxon>Bacteria</taxon>
        <taxon>Pseudomonadati</taxon>
        <taxon>Pseudomonadota</taxon>
        <taxon>Gammaproteobacteria</taxon>
        <taxon>Vibrionales</taxon>
        <taxon>Vibrionaceae</taxon>
        <taxon>Vibrio</taxon>
    </lineage>
</organism>